<sequence length="292" mass="33205">MVRHRIQIKRIDNLTARQVTFSKRRRGLFKKAQELSTLCDAEIALIVFSATGKLFEFCSSSMLQVIERHNLCSADFDKQDKHPIYYLQRENRTHGMLTNEVLVKTLELRHLKGEELQGLGMEDLVKLEKLIEAGLSRVAKTKGEKFIQEIGILKKKASQKISLLATFEALLKEENARLRQKVSDVISTSETQTPVLEQGNSSVSVTNRSSQAGISHLEDPKSSDTFLKLGYLRYSVKTSSDLVIEFWQFTISQLNFTEDENVAAEDQAYNLSIIGSININLEIVQSWLQFFS</sequence>
<comment type="caution">
    <text evidence="8">The sequence shown here is derived from an EMBL/GenBank/DDBJ whole genome shotgun (WGS) entry which is preliminary data.</text>
</comment>
<evidence type="ECO:0000256" key="2">
    <source>
        <dbReference type="ARBA" id="ARBA00023015"/>
    </source>
</evidence>
<keyword evidence="5" id="KW-0539">Nucleus</keyword>
<dbReference type="SUPFAM" id="SSF55455">
    <property type="entry name" value="SRF-like"/>
    <property type="match status" value="1"/>
</dbReference>
<evidence type="ECO:0000259" key="7">
    <source>
        <dbReference type="PROSITE" id="PS51297"/>
    </source>
</evidence>
<dbReference type="FunFam" id="3.40.1810.10:FF:000007">
    <property type="entry name" value="Transcription factor, MADS-box"/>
    <property type="match status" value="1"/>
</dbReference>
<dbReference type="EMBL" id="JBJUIK010000001">
    <property type="protein sequence ID" value="KAL3538706.1"/>
    <property type="molecule type" value="Genomic_DNA"/>
</dbReference>
<organism evidence="8 9">
    <name type="scientific">Cinchona calisaya</name>
    <dbReference type="NCBI Taxonomy" id="153742"/>
    <lineage>
        <taxon>Eukaryota</taxon>
        <taxon>Viridiplantae</taxon>
        <taxon>Streptophyta</taxon>
        <taxon>Embryophyta</taxon>
        <taxon>Tracheophyta</taxon>
        <taxon>Spermatophyta</taxon>
        <taxon>Magnoliopsida</taxon>
        <taxon>eudicotyledons</taxon>
        <taxon>Gunneridae</taxon>
        <taxon>Pentapetalae</taxon>
        <taxon>asterids</taxon>
        <taxon>lamiids</taxon>
        <taxon>Gentianales</taxon>
        <taxon>Rubiaceae</taxon>
        <taxon>Cinchonoideae</taxon>
        <taxon>Cinchoneae</taxon>
        <taxon>Cinchona</taxon>
    </lineage>
</organism>
<keyword evidence="3" id="KW-0238">DNA-binding</keyword>
<dbReference type="Pfam" id="PF00319">
    <property type="entry name" value="SRF-TF"/>
    <property type="match status" value="1"/>
</dbReference>
<proteinExistence type="predicted"/>
<evidence type="ECO:0000259" key="6">
    <source>
        <dbReference type="PROSITE" id="PS50066"/>
    </source>
</evidence>
<dbReference type="InterPro" id="IPR036879">
    <property type="entry name" value="TF_MADSbox_sf"/>
</dbReference>
<evidence type="ECO:0000256" key="1">
    <source>
        <dbReference type="ARBA" id="ARBA00004123"/>
    </source>
</evidence>
<dbReference type="GO" id="GO:0003677">
    <property type="term" value="F:DNA binding"/>
    <property type="evidence" value="ECO:0007669"/>
    <property type="project" value="UniProtKB-KW"/>
</dbReference>
<reference evidence="8 9" key="1">
    <citation type="submission" date="2024-11" db="EMBL/GenBank/DDBJ databases">
        <title>A near-complete genome assembly of Cinchona calisaya.</title>
        <authorList>
            <person name="Lian D.C."/>
            <person name="Zhao X.W."/>
            <person name="Wei L."/>
        </authorList>
    </citation>
    <scope>NUCLEOTIDE SEQUENCE [LARGE SCALE GENOMIC DNA]</scope>
    <source>
        <tissue evidence="8">Nenye</tissue>
    </source>
</reference>
<evidence type="ECO:0000256" key="5">
    <source>
        <dbReference type="ARBA" id="ARBA00023242"/>
    </source>
</evidence>
<accession>A0ABD3B5L5</accession>
<evidence type="ECO:0000256" key="3">
    <source>
        <dbReference type="ARBA" id="ARBA00023125"/>
    </source>
</evidence>
<evidence type="ECO:0000313" key="8">
    <source>
        <dbReference type="EMBL" id="KAL3538706.1"/>
    </source>
</evidence>
<keyword evidence="4" id="KW-0804">Transcription</keyword>
<dbReference type="Proteomes" id="UP001630127">
    <property type="component" value="Unassembled WGS sequence"/>
</dbReference>
<dbReference type="PROSITE" id="PS51297">
    <property type="entry name" value="K_BOX"/>
    <property type="match status" value="1"/>
</dbReference>
<dbReference type="GO" id="GO:0005634">
    <property type="term" value="C:nucleus"/>
    <property type="evidence" value="ECO:0007669"/>
    <property type="project" value="UniProtKB-SubCell"/>
</dbReference>
<evidence type="ECO:0000313" key="9">
    <source>
        <dbReference type="Proteomes" id="UP001630127"/>
    </source>
</evidence>
<protein>
    <recommendedName>
        <fullName evidence="10">MADS-box protein SVP-like</fullName>
    </recommendedName>
</protein>
<feature type="domain" description="K-box" evidence="7">
    <location>
        <begin position="87"/>
        <end position="188"/>
    </location>
</feature>
<dbReference type="InterPro" id="IPR033896">
    <property type="entry name" value="MEF2-like_N"/>
</dbReference>
<dbReference type="PROSITE" id="PS50066">
    <property type="entry name" value="MADS_BOX_2"/>
    <property type="match status" value="1"/>
</dbReference>
<keyword evidence="9" id="KW-1185">Reference proteome</keyword>
<dbReference type="Gene3D" id="3.40.1810.10">
    <property type="entry name" value="Transcription factor, MADS-box"/>
    <property type="match status" value="1"/>
</dbReference>
<evidence type="ECO:0000256" key="4">
    <source>
        <dbReference type="ARBA" id="ARBA00023163"/>
    </source>
</evidence>
<feature type="domain" description="MADS-box" evidence="6">
    <location>
        <begin position="1"/>
        <end position="61"/>
    </location>
</feature>
<evidence type="ECO:0008006" key="10">
    <source>
        <dbReference type="Google" id="ProtNLM"/>
    </source>
</evidence>
<keyword evidence="2" id="KW-0805">Transcription regulation</keyword>
<gene>
    <name evidence="8" type="ORF">ACH5RR_002072</name>
</gene>
<dbReference type="InterPro" id="IPR050142">
    <property type="entry name" value="MADS-box/MEF2_TF"/>
</dbReference>
<dbReference type="Pfam" id="PF01486">
    <property type="entry name" value="K-box"/>
    <property type="match status" value="1"/>
</dbReference>
<comment type="subcellular location">
    <subcellularLocation>
        <location evidence="1">Nucleus</location>
    </subcellularLocation>
</comment>
<dbReference type="PRINTS" id="PR00404">
    <property type="entry name" value="MADSDOMAIN"/>
</dbReference>
<dbReference type="CDD" id="cd00265">
    <property type="entry name" value="MADS_MEF2_like"/>
    <property type="match status" value="1"/>
</dbReference>
<dbReference type="PANTHER" id="PTHR48019">
    <property type="entry name" value="SERUM RESPONSE FACTOR HOMOLOG"/>
    <property type="match status" value="1"/>
</dbReference>
<dbReference type="SMART" id="SM00432">
    <property type="entry name" value="MADS"/>
    <property type="match status" value="1"/>
</dbReference>
<name>A0ABD3B5L5_9GENT</name>
<dbReference type="AlphaFoldDB" id="A0ABD3B5L5"/>
<dbReference type="InterPro" id="IPR002487">
    <property type="entry name" value="TF_Kbox"/>
</dbReference>
<dbReference type="InterPro" id="IPR002100">
    <property type="entry name" value="TF_MADSbox"/>
</dbReference>
<dbReference type="PROSITE" id="PS00350">
    <property type="entry name" value="MADS_BOX_1"/>
    <property type="match status" value="1"/>
</dbReference>